<accession>Q2J590</accession>
<dbReference type="RefSeq" id="WP_011438566.1">
    <property type="nucleotide sequence ID" value="NC_007777.1"/>
</dbReference>
<keyword evidence="4" id="KW-1185">Reference proteome</keyword>
<dbReference type="Gene3D" id="3.30.300.30">
    <property type="match status" value="1"/>
</dbReference>
<gene>
    <name evidence="3" type="ordered locus">Francci3_4204</name>
</gene>
<dbReference type="InterPro" id="IPR050237">
    <property type="entry name" value="ATP-dep_AMP-bd_enzyme"/>
</dbReference>
<dbReference type="Gene3D" id="3.40.50.12780">
    <property type="entry name" value="N-terminal domain of ligase-like"/>
    <property type="match status" value="1"/>
</dbReference>
<dbReference type="PANTHER" id="PTHR43767">
    <property type="entry name" value="LONG-CHAIN-FATTY-ACID--COA LIGASE"/>
    <property type="match status" value="1"/>
</dbReference>
<dbReference type="InterPro" id="IPR025110">
    <property type="entry name" value="AMP-bd_C"/>
</dbReference>
<dbReference type="PANTHER" id="PTHR43767:SF1">
    <property type="entry name" value="NONRIBOSOMAL PEPTIDE SYNTHASE PES1 (EUROFUNG)-RELATED"/>
    <property type="match status" value="1"/>
</dbReference>
<dbReference type="InterPro" id="IPR045851">
    <property type="entry name" value="AMP-bd_C_sf"/>
</dbReference>
<dbReference type="InterPro" id="IPR000873">
    <property type="entry name" value="AMP-dep_synth/lig_dom"/>
</dbReference>
<keyword evidence="3" id="KW-0436">Ligase</keyword>
<reference evidence="3 4" key="1">
    <citation type="journal article" date="2007" name="Genome Res.">
        <title>Genome characteristics of facultatively symbiotic Frankia sp. strains reflect host range and host plant biogeography.</title>
        <authorList>
            <person name="Normand P."/>
            <person name="Lapierre P."/>
            <person name="Tisa L.S."/>
            <person name="Gogarten J.P."/>
            <person name="Alloisio N."/>
            <person name="Bagnarol E."/>
            <person name="Bassi C.A."/>
            <person name="Berry A.M."/>
            <person name="Bickhart D.M."/>
            <person name="Choisne N."/>
            <person name="Couloux A."/>
            <person name="Cournoyer B."/>
            <person name="Cruveiller S."/>
            <person name="Daubin V."/>
            <person name="Demange N."/>
            <person name="Francino M.P."/>
            <person name="Goltsman E."/>
            <person name="Huang Y."/>
            <person name="Kopp O.R."/>
            <person name="Labarre L."/>
            <person name="Lapidus A."/>
            <person name="Lavire C."/>
            <person name="Marechal J."/>
            <person name="Martinez M."/>
            <person name="Mastronunzio J.E."/>
            <person name="Mullin B.C."/>
            <person name="Niemann J."/>
            <person name="Pujic P."/>
            <person name="Rawnsley T."/>
            <person name="Rouy Z."/>
            <person name="Schenowitz C."/>
            <person name="Sellstedt A."/>
            <person name="Tavares F."/>
            <person name="Tomkins J.P."/>
            <person name="Vallenet D."/>
            <person name="Valverde C."/>
            <person name="Wall L.G."/>
            <person name="Wang Y."/>
            <person name="Medigue C."/>
            <person name="Benson D.R."/>
        </authorList>
    </citation>
    <scope>NUCLEOTIDE SEQUENCE [LARGE SCALE GENOMIC DNA]</scope>
    <source>
        <strain evidence="4">DSM 45818 / CECT 9043 / CcI3</strain>
    </source>
</reference>
<evidence type="ECO:0000313" key="4">
    <source>
        <dbReference type="Proteomes" id="UP000001937"/>
    </source>
</evidence>
<dbReference type="STRING" id="106370.Francci3_4204"/>
<dbReference type="InterPro" id="IPR042099">
    <property type="entry name" value="ANL_N_sf"/>
</dbReference>
<name>Q2J590_FRACC</name>
<dbReference type="Pfam" id="PF00501">
    <property type="entry name" value="AMP-binding"/>
    <property type="match status" value="1"/>
</dbReference>
<organism evidence="3 4">
    <name type="scientific">Frankia casuarinae (strain DSM 45818 / CECT 9043 / HFP020203 / CcI3)</name>
    <dbReference type="NCBI Taxonomy" id="106370"/>
    <lineage>
        <taxon>Bacteria</taxon>
        <taxon>Bacillati</taxon>
        <taxon>Actinomycetota</taxon>
        <taxon>Actinomycetes</taxon>
        <taxon>Frankiales</taxon>
        <taxon>Frankiaceae</taxon>
        <taxon>Frankia</taxon>
    </lineage>
</organism>
<dbReference type="Proteomes" id="UP000001937">
    <property type="component" value="Chromosome"/>
</dbReference>
<dbReference type="GO" id="GO:0016878">
    <property type="term" value="F:acid-thiol ligase activity"/>
    <property type="evidence" value="ECO:0007669"/>
    <property type="project" value="UniProtKB-ARBA"/>
</dbReference>
<proteinExistence type="predicted"/>
<evidence type="ECO:0000259" key="1">
    <source>
        <dbReference type="Pfam" id="PF00501"/>
    </source>
</evidence>
<dbReference type="SUPFAM" id="SSF56801">
    <property type="entry name" value="Acetyl-CoA synthetase-like"/>
    <property type="match status" value="1"/>
</dbReference>
<dbReference type="EMBL" id="CP000249">
    <property type="protein sequence ID" value="ABD13552.1"/>
    <property type="molecule type" value="Genomic_DNA"/>
</dbReference>
<dbReference type="eggNOG" id="COG0318">
    <property type="taxonomic scope" value="Bacteria"/>
</dbReference>
<dbReference type="CDD" id="cd04433">
    <property type="entry name" value="AFD_class_I"/>
    <property type="match status" value="1"/>
</dbReference>
<dbReference type="OrthoDB" id="9803968at2"/>
<dbReference type="PhylomeDB" id="Q2J590"/>
<feature type="domain" description="AMP-dependent synthetase/ligase" evidence="1">
    <location>
        <begin position="32"/>
        <end position="390"/>
    </location>
</feature>
<dbReference type="PROSITE" id="PS00455">
    <property type="entry name" value="AMP_BINDING"/>
    <property type="match status" value="1"/>
</dbReference>
<dbReference type="KEGG" id="fra:Francci3_4204"/>
<dbReference type="InterPro" id="IPR020845">
    <property type="entry name" value="AMP-binding_CS"/>
</dbReference>
<feature type="domain" description="AMP-binding enzyme C-terminal" evidence="2">
    <location>
        <begin position="441"/>
        <end position="515"/>
    </location>
</feature>
<evidence type="ECO:0000313" key="3">
    <source>
        <dbReference type="EMBL" id="ABD13552.1"/>
    </source>
</evidence>
<evidence type="ECO:0000259" key="2">
    <source>
        <dbReference type="Pfam" id="PF13193"/>
    </source>
</evidence>
<dbReference type="Pfam" id="PF13193">
    <property type="entry name" value="AMP-binding_C"/>
    <property type="match status" value="1"/>
</dbReference>
<dbReference type="HOGENOM" id="CLU_000022_59_7_11"/>
<protein>
    <submittedName>
        <fullName evidence="3">AMP-dependent synthetase and ligase</fullName>
    </submittedName>
</protein>
<dbReference type="AlphaFoldDB" id="Q2J590"/>
<sequence length="541" mass="58969">MTSYTGAFSLEIPDLWKNHENCAFRILYGLVQRPNSLVVRWRDREITAELLAELILNAAETFLQCGAGPREAIAVLASSNHPAMLVCRYAAHLIGASVVYVRAANPRTDAEMLSRQVQSRILEEVGARVLVVDASHIDRGRALVASATTLLTLVTETYPAVPLDTGRTPRLPDLPPYDGDARALVTFTSGSTGQPKSLSQSYRTWNATVRGFSGRTDTHLPSRILAVTPVSHTVGFMVDSVLAAGGSAVLHEGFDAGTVLSDVARHRITDTYLAVPHLYRLVEHEDLPRTDVSSLRRLIYSGTPAAPRRIAQAVPCFRDAIVQLYGTTEAGGISSLTPLDHQEPELLPTVGRPFPWVQVRMCDPDTGAEVERGHVGEVWTYSTTVMDGYLETGVPTHSTLRDGWLRTGDLGYWDQYGYLRLVGRVGQVIKAGGQKVYPTAVESALQEHPDVRHAVVFGVHDRDRIEHVHAAVVLAPGSSVTDEELSRHVAATLDSAHAPAHFSRWAEIPLTAYGKPDRASLRSRAEREALGGGTVQRGRAL</sequence>